<protein>
    <submittedName>
        <fullName evidence="1">Uncharacterized protein</fullName>
    </submittedName>
</protein>
<organism evidence="1">
    <name type="scientific">Haloferax sp. CBA1149</name>
    <dbReference type="NCBI Taxonomy" id="2650753"/>
    <lineage>
        <taxon>Archaea</taxon>
        <taxon>Methanobacteriati</taxon>
        <taxon>Methanobacteriota</taxon>
        <taxon>Stenosarchaea group</taxon>
        <taxon>Halobacteria</taxon>
        <taxon>Halobacteriales</taxon>
        <taxon>Haloferacaceae</taxon>
        <taxon>Haloferax</taxon>
    </lineage>
</organism>
<proteinExistence type="predicted"/>
<sequence length="162" mass="18055">MATVTTTLLWVIGAVSLLVLAVSSASIALQMRRQTAEVSQQALQRERLRVYHDLMKSIIKLNREAVDLDDEGMLGDAHDRLVLNQESELGTHLDDITETFHRSYYLIDAPVRDAVSEYTDYVSSYHETGIKLGRILSLSGNVVNAMREDLGLSDIFSDASDL</sequence>
<name>A0A643JZI2_9EURY</name>
<reference evidence="1" key="1">
    <citation type="submission" date="2019-09" db="EMBL/GenBank/DDBJ databases">
        <title>Genomic analysis of Haloferax sp. CBA1149.</title>
        <authorList>
            <person name="Roh S.W."/>
        </authorList>
    </citation>
    <scope>NUCLEOTIDE SEQUENCE</scope>
    <source>
        <strain evidence="1">CBA1149</strain>
    </source>
</reference>
<accession>A0A643JZI2</accession>
<dbReference type="AlphaFoldDB" id="A0A643JZI2"/>
<dbReference type="RefSeq" id="WP_151139501.1">
    <property type="nucleotide sequence ID" value="NZ_VZUS01000004.1"/>
</dbReference>
<dbReference type="EMBL" id="VZUS01000004">
    <property type="protein sequence ID" value="KAB1185330.1"/>
    <property type="molecule type" value="Genomic_DNA"/>
</dbReference>
<gene>
    <name evidence="1" type="ORF">Hfx1149_14815</name>
</gene>
<evidence type="ECO:0000313" key="1">
    <source>
        <dbReference type="EMBL" id="KAB1185330.1"/>
    </source>
</evidence>
<comment type="caution">
    <text evidence="1">The sequence shown here is derived from an EMBL/GenBank/DDBJ whole genome shotgun (WGS) entry which is preliminary data.</text>
</comment>